<dbReference type="GO" id="GO:0032259">
    <property type="term" value="P:methylation"/>
    <property type="evidence" value="ECO:0007669"/>
    <property type="project" value="UniProtKB-KW"/>
</dbReference>
<dbReference type="Gene3D" id="3.40.50.150">
    <property type="entry name" value="Vaccinia Virus protein VP39"/>
    <property type="match status" value="1"/>
</dbReference>
<accession>A0A327WA91</accession>
<dbReference type="SUPFAM" id="SSF53335">
    <property type="entry name" value="S-adenosyl-L-methionine-dependent methyltransferases"/>
    <property type="match status" value="1"/>
</dbReference>
<evidence type="ECO:0000313" key="2">
    <source>
        <dbReference type="Proteomes" id="UP000249819"/>
    </source>
</evidence>
<proteinExistence type="predicted"/>
<evidence type="ECO:0000313" key="1">
    <source>
        <dbReference type="EMBL" id="RAJ87525.1"/>
    </source>
</evidence>
<organism evidence="1 2">
    <name type="scientific">Chitinophaga dinghuensis</name>
    <dbReference type="NCBI Taxonomy" id="1539050"/>
    <lineage>
        <taxon>Bacteria</taxon>
        <taxon>Pseudomonadati</taxon>
        <taxon>Bacteroidota</taxon>
        <taxon>Chitinophagia</taxon>
        <taxon>Chitinophagales</taxon>
        <taxon>Chitinophagaceae</taxon>
        <taxon>Chitinophaga</taxon>
    </lineage>
</organism>
<keyword evidence="1" id="KW-0489">Methyltransferase</keyword>
<dbReference type="Pfam" id="PF13489">
    <property type="entry name" value="Methyltransf_23"/>
    <property type="match status" value="1"/>
</dbReference>
<keyword evidence="1" id="KW-0808">Transferase</keyword>
<protein>
    <submittedName>
        <fullName evidence="1">Methyltransferase family protein</fullName>
    </submittedName>
</protein>
<dbReference type="AlphaFoldDB" id="A0A327WA91"/>
<name>A0A327WA91_9BACT</name>
<dbReference type="Proteomes" id="UP000249819">
    <property type="component" value="Unassembled WGS sequence"/>
</dbReference>
<dbReference type="PANTHER" id="PTHR43861:SF1">
    <property type="entry name" value="TRANS-ACONITATE 2-METHYLTRANSFERASE"/>
    <property type="match status" value="1"/>
</dbReference>
<dbReference type="PANTHER" id="PTHR43861">
    <property type="entry name" value="TRANS-ACONITATE 2-METHYLTRANSFERASE-RELATED"/>
    <property type="match status" value="1"/>
</dbReference>
<keyword evidence="2" id="KW-1185">Reference proteome</keyword>
<dbReference type="CDD" id="cd02440">
    <property type="entry name" value="AdoMet_MTases"/>
    <property type="match status" value="1"/>
</dbReference>
<dbReference type="InterPro" id="IPR029063">
    <property type="entry name" value="SAM-dependent_MTases_sf"/>
</dbReference>
<dbReference type="GO" id="GO:0008168">
    <property type="term" value="F:methyltransferase activity"/>
    <property type="evidence" value="ECO:0007669"/>
    <property type="project" value="UniProtKB-KW"/>
</dbReference>
<sequence>MQSAFSFCFFYLFSRNFQTMSLQHHTDARLRYQQQVDNSRDYVIPFIQQEFPEMKGLRVMEVGCGEGGVLTPFLEIGCQCVGVDLVPYRIELATSFLGDYVSSGQLKLIAKNIYDVDFLGEFRNSFDIIILKDAIEHIPDQEKIVGHMKQLLSPRGQIYFGFPPWYMPHGGHQQICANKFLSMVPYIHLLPRPMYKGVLKAFGEDEPTIKDLMEVKDTGISIERFERITKRQGYNITQRRFYLINPIYKYKFGVSAKKQWGPIAAIPYFRDFLTTCVYYMIKPQ</sequence>
<dbReference type="EMBL" id="QLMA01000001">
    <property type="protein sequence ID" value="RAJ87525.1"/>
    <property type="molecule type" value="Genomic_DNA"/>
</dbReference>
<comment type="caution">
    <text evidence="1">The sequence shown here is derived from an EMBL/GenBank/DDBJ whole genome shotgun (WGS) entry which is preliminary data.</text>
</comment>
<reference evidence="1 2" key="1">
    <citation type="submission" date="2018-06" db="EMBL/GenBank/DDBJ databases">
        <title>Genomic Encyclopedia of Archaeal and Bacterial Type Strains, Phase II (KMG-II): from individual species to whole genera.</title>
        <authorList>
            <person name="Goeker M."/>
        </authorList>
    </citation>
    <scope>NUCLEOTIDE SEQUENCE [LARGE SCALE GENOMIC DNA]</scope>
    <source>
        <strain evidence="1 2">DSM 29821</strain>
    </source>
</reference>
<gene>
    <name evidence="1" type="ORF">CLV59_101276</name>
</gene>